<gene>
    <name evidence="1" type="ORF">C7419_103141</name>
</gene>
<proteinExistence type="predicted"/>
<dbReference type="AlphaFoldDB" id="A0A316ERR8"/>
<keyword evidence="2" id="KW-1185">Reference proteome</keyword>
<organism evidence="1 2">
    <name type="scientific">Cupriavidus plantarum</name>
    <dbReference type="NCBI Taxonomy" id="942865"/>
    <lineage>
        <taxon>Bacteria</taxon>
        <taxon>Pseudomonadati</taxon>
        <taxon>Pseudomonadota</taxon>
        <taxon>Betaproteobacteria</taxon>
        <taxon>Burkholderiales</taxon>
        <taxon>Burkholderiaceae</taxon>
        <taxon>Cupriavidus</taxon>
    </lineage>
</organism>
<comment type="caution">
    <text evidence="1">The sequence shown here is derived from an EMBL/GenBank/DDBJ whole genome shotgun (WGS) entry which is preliminary data.</text>
</comment>
<name>A0A316ERR8_9BURK</name>
<protein>
    <submittedName>
        <fullName evidence="1">Uncharacterized protein</fullName>
    </submittedName>
</protein>
<dbReference type="Proteomes" id="UP000245754">
    <property type="component" value="Unassembled WGS sequence"/>
</dbReference>
<accession>A0A316ERR8</accession>
<sequence>MNMPVSVRHRWQRHPLRLLSGIAIVVAGAFALTGLI</sequence>
<dbReference type="EMBL" id="QGGT01000003">
    <property type="protein sequence ID" value="PWK33822.1"/>
    <property type="molecule type" value="Genomic_DNA"/>
</dbReference>
<evidence type="ECO:0000313" key="2">
    <source>
        <dbReference type="Proteomes" id="UP000245754"/>
    </source>
</evidence>
<evidence type="ECO:0000313" key="1">
    <source>
        <dbReference type="EMBL" id="PWK33822.1"/>
    </source>
</evidence>
<reference evidence="1 2" key="1">
    <citation type="submission" date="2018-05" db="EMBL/GenBank/DDBJ databases">
        <title>Genomic Encyclopedia of Type Strains, Phase IV (KMG-V): Genome sequencing to study the core and pangenomes of soil and plant-associated prokaryotes.</title>
        <authorList>
            <person name="Whitman W."/>
        </authorList>
    </citation>
    <scope>NUCLEOTIDE SEQUENCE [LARGE SCALE GENOMIC DNA]</scope>
    <source>
        <strain evidence="1 2">SLV-132</strain>
    </source>
</reference>